<dbReference type="HOGENOM" id="CLU_1611283_0_0_1"/>
<proteinExistence type="predicted"/>
<dbReference type="VEuPathDB" id="MicrosporidiaDB:NAPIS_ORF02527"/>
<sequence length="172" mass="20582">MNEFRQNLIILKNNLNNYMFEQNKTLETNITDLIQINDDLISCSTINQNLINDYIKLKQKFRRIYEDKKLVEIEKHKHSLIRQQKIKDIKNDAEYLVHLNQYIGLVIEEANMPIDNLISNVDSTQTYLVNTNRELRQYKNRWFNCALLRKWGKVFGLVICGILLVYVYKLIK</sequence>
<keyword evidence="4" id="KW-1185">Reference proteome</keyword>
<keyword evidence="1" id="KW-1133">Transmembrane helix</keyword>
<feature type="transmembrane region" description="Helical" evidence="1">
    <location>
        <begin position="151"/>
        <end position="171"/>
    </location>
</feature>
<organism evidence="3 4">
    <name type="scientific">Vairimorpha apis BRL 01</name>
    <dbReference type="NCBI Taxonomy" id="1037528"/>
    <lineage>
        <taxon>Eukaryota</taxon>
        <taxon>Fungi</taxon>
        <taxon>Fungi incertae sedis</taxon>
        <taxon>Microsporidia</taxon>
        <taxon>Nosematidae</taxon>
        <taxon>Vairimorpha</taxon>
    </lineage>
</organism>
<accession>T0M8Y9</accession>
<dbReference type="Proteomes" id="UP000053780">
    <property type="component" value="Unassembled WGS sequence"/>
</dbReference>
<dbReference type="InterPro" id="IPR000727">
    <property type="entry name" value="T_SNARE_dom"/>
</dbReference>
<reference evidence="3 4" key="1">
    <citation type="journal article" date="2013" name="BMC Genomics">
        <title>Genome sequencing and comparative genomics of honey bee microsporidia, Nosema apis reveal novel insights into host-parasite interactions.</title>
        <authorList>
            <person name="Chen Yp."/>
            <person name="Pettis J.S."/>
            <person name="Zhao Y."/>
            <person name="Liu X."/>
            <person name="Tallon L.J."/>
            <person name="Sadzewicz L.D."/>
            <person name="Li R."/>
            <person name="Zheng H."/>
            <person name="Huang S."/>
            <person name="Zhang X."/>
            <person name="Hamilton M.C."/>
            <person name="Pernal S.F."/>
            <person name="Melathopoulos A.P."/>
            <person name="Yan X."/>
            <person name="Evans J.D."/>
        </authorList>
    </citation>
    <scope>NUCLEOTIDE SEQUENCE [LARGE SCALE GENOMIC DNA]</scope>
    <source>
        <strain evidence="3 4">BRL 01</strain>
    </source>
</reference>
<evidence type="ECO:0000313" key="4">
    <source>
        <dbReference type="Proteomes" id="UP000053780"/>
    </source>
</evidence>
<dbReference type="OrthoDB" id="2196037at2759"/>
<dbReference type="EMBL" id="KE647353">
    <property type="protein sequence ID" value="EQB59901.1"/>
    <property type="molecule type" value="Genomic_DNA"/>
</dbReference>
<feature type="domain" description="T-SNARE coiled-coil homology" evidence="2">
    <location>
        <begin position="76"/>
        <end position="138"/>
    </location>
</feature>
<keyword evidence="1" id="KW-0812">Transmembrane</keyword>
<gene>
    <name evidence="3" type="ORF">NAPIS_ORF02527</name>
</gene>
<keyword evidence="1" id="KW-0472">Membrane</keyword>
<name>T0M8Y9_9MICR</name>
<dbReference type="Gene3D" id="1.20.5.110">
    <property type="match status" value="1"/>
</dbReference>
<protein>
    <recommendedName>
        <fullName evidence="2">t-SNARE coiled-coil homology domain-containing protein</fullName>
    </recommendedName>
</protein>
<evidence type="ECO:0000259" key="2">
    <source>
        <dbReference type="PROSITE" id="PS50192"/>
    </source>
</evidence>
<dbReference type="PROSITE" id="PS50192">
    <property type="entry name" value="T_SNARE"/>
    <property type="match status" value="1"/>
</dbReference>
<dbReference type="AlphaFoldDB" id="T0M8Y9"/>
<evidence type="ECO:0000313" key="3">
    <source>
        <dbReference type="EMBL" id="EQB59901.1"/>
    </source>
</evidence>
<evidence type="ECO:0000256" key="1">
    <source>
        <dbReference type="SAM" id="Phobius"/>
    </source>
</evidence>